<organism evidence="1 2">
    <name type="scientific">Portunus trituberculatus</name>
    <name type="common">Swimming crab</name>
    <name type="synonym">Neptunus trituberculatus</name>
    <dbReference type="NCBI Taxonomy" id="210409"/>
    <lineage>
        <taxon>Eukaryota</taxon>
        <taxon>Metazoa</taxon>
        <taxon>Ecdysozoa</taxon>
        <taxon>Arthropoda</taxon>
        <taxon>Crustacea</taxon>
        <taxon>Multicrustacea</taxon>
        <taxon>Malacostraca</taxon>
        <taxon>Eumalacostraca</taxon>
        <taxon>Eucarida</taxon>
        <taxon>Decapoda</taxon>
        <taxon>Pleocyemata</taxon>
        <taxon>Brachyura</taxon>
        <taxon>Eubrachyura</taxon>
        <taxon>Portunoidea</taxon>
        <taxon>Portunidae</taxon>
        <taxon>Portuninae</taxon>
        <taxon>Portunus</taxon>
    </lineage>
</organism>
<sequence>MGGGECQVRSPNCQGKPRSVVPCWSYCPGLVTPQAIRMPQFTATLLLRSGVLDLTVPMSQQVRLKTLY</sequence>
<evidence type="ECO:0000313" key="2">
    <source>
        <dbReference type="Proteomes" id="UP000324222"/>
    </source>
</evidence>
<gene>
    <name evidence="1" type="ORF">E2C01_055555</name>
</gene>
<dbReference type="Proteomes" id="UP000324222">
    <property type="component" value="Unassembled WGS sequence"/>
</dbReference>
<proteinExistence type="predicted"/>
<keyword evidence="2" id="KW-1185">Reference proteome</keyword>
<evidence type="ECO:0000313" key="1">
    <source>
        <dbReference type="EMBL" id="MPC61483.1"/>
    </source>
</evidence>
<name>A0A5B7GV36_PORTR</name>
<dbReference type="EMBL" id="VSRR010018582">
    <property type="protein sequence ID" value="MPC61483.1"/>
    <property type="molecule type" value="Genomic_DNA"/>
</dbReference>
<accession>A0A5B7GV36</accession>
<protein>
    <submittedName>
        <fullName evidence="1">Uncharacterized protein</fullName>
    </submittedName>
</protein>
<reference evidence="1 2" key="1">
    <citation type="submission" date="2019-05" db="EMBL/GenBank/DDBJ databases">
        <title>Another draft genome of Portunus trituberculatus and its Hox gene families provides insights of decapod evolution.</title>
        <authorList>
            <person name="Jeong J.-H."/>
            <person name="Song I."/>
            <person name="Kim S."/>
            <person name="Choi T."/>
            <person name="Kim D."/>
            <person name="Ryu S."/>
            <person name="Kim W."/>
        </authorList>
    </citation>
    <scope>NUCLEOTIDE SEQUENCE [LARGE SCALE GENOMIC DNA]</scope>
    <source>
        <tissue evidence="1">Muscle</tissue>
    </source>
</reference>
<comment type="caution">
    <text evidence="1">The sequence shown here is derived from an EMBL/GenBank/DDBJ whole genome shotgun (WGS) entry which is preliminary data.</text>
</comment>
<dbReference type="AlphaFoldDB" id="A0A5B7GV36"/>